<dbReference type="InterPro" id="IPR003594">
    <property type="entry name" value="HATPase_dom"/>
</dbReference>
<evidence type="ECO:0000256" key="14">
    <source>
        <dbReference type="SAM" id="Phobius"/>
    </source>
</evidence>
<evidence type="ECO:0000256" key="10">
    <source>
        <dbReference type="ARBA" id="ARBA00022989"/>
    </source>
</evidence>
<name>A0A368W5D7_9BACL</name>
<comment type="caution">
    <text evidence="16">The sequence shown here is derived from an EMBL/GenBank/DDBJ whole genome shotgun (WGS) entry which is preliminary data.</text>
</comment>
<evidence type="ECO:0000256" key="12">
    <source>
        <dbReference type="ARBA" id="ARBA00023136"/>
    </source>
</evidence>
<dbReference type="GO" id="GO:0004721">
    <property type="term" value="F:phosphoprotein phosphatase activity"/>
    <property type="evidence" value="ECO:0007669"/>
    <property type="project" value="TreeGrafter"/>
</dbReference>
<comment type="subcellular location">
    <subcellularLocation>
        <location evidence="2">Membrane</location>
    </subcellularLocation>
</comment>
<dbReference type="InterPro" id="IPR003661">
    <property type="entry name" value="HisK_dim/P_dom"/>
</dbReference>
<keyword evidence="10 14" id="KW-1133">Transmembrane helix</keyword>
<dbReference type="CDD" id="cd00082">
    <property type="entry name" value="HisKA"/>
    <property type="match status" value="1"/>
</dbReference>
<evidence type="ECO:0000256" key="11">
    <source>
        <dbReference type="ARBA" id="ARBA00023012"/>
    </source>
</evidence>
<evidence type="ECO:0000313" key="17">
    <source>
        <dbReference type="Proteomes" id="UP000252415"/>
    </source>
</evidence>
<dbReference type="Pfam" id="PF02518">
    <property type="entry name" value="HATPase_c"/>
    <property type="match status" value="1"/>
</dbReference>
<gene>
    <name evidence="16" type="ORF">DFP97_107268</name>
</gene>
<dbReference type="SMART" id="SM00388">
    <property type="entry name" value="HisKA"/>
    <property type="match status" value="1"/>
</dbReference>
<evidence type="ECO:0000256" key="3">
    <source>
        <dbReference type="ARBA" id="ARBA00012438"/>
    </source>
</evidence>
<dbReference type="PROSITE" id="PS50109">
    <property type="entry name" value="HIS_KIN"/>
    <property type="match status" value="1"/>
</dbReference>
<evidence type="ECO:0000256" key="7">
    <source>
        <dbReference type="ARBA" id="ARBA00022741"/>
    </source>
</evidence>
<dbReference type="EC" id="2.7.13.3" evidence="3"/>
<keyword evidence="13" id="KW-0175">Coiled coil</keyword>
<dbReference type="GO" id="GO:0005886">
    <property type="term" value="C:plasma membrane"/>
    <property type="evidence" value="ECO:0007669"/>
    <property type="project" value="TreeGrafter"/>
</dbReference>
<keyword evidence="11" id="KW-0902">Two-component regulatory system</keyword>
<organism evidence="16 17">
    <name type="scientific">Paenibacillus prosopidis</name>
    <dbReference type="NCBI Taxonomy" id="630520"/>
    <lineage>
        <taxon>Bacteria</taxon>
        <taxon>Bacillati</taxon>
        <taxon>Bacillota</taxon>
        <taxon>Bacilli</taxon>
        <taxon>Bacillales</taxon>
        <taxon>Paenibacillaceae</taxon>
        <taxon>Paenibacillus</taxon>
    </lineage>
</organism>
<dbReference type="PANTHER" id="PTHR45453">
    <property type="entry name" value="PHOSPHATE REGULON SENSOR PROTEIN PHOR"/>
    <property type="match status" value="1"/>
</dbReference>
<dbReference type="RefSeq" id="WP_425453523.1">
    <property type="nucleotide sequence ID" value="NZ_QPJD01000007.1"/>
</dbReference>
<dbReference type="Proteomes" id="UP000252415">
    <property type="component" value="Unassembled WGS sequence"/>
</dbReference>
<dbReference type="Pfam" id="PF00512">
    <property type="entry name" value="HisKA"/>
    <property type="match status" value="1"/>
</dbReference>
<evidence type="ECO:0000256" key="13">
    <source>
        <dbReference type="SAM" id="Coils"/>
    </source>
</evidence>
<feature type="domain" description="Histidine kinase" evidence="15">
    <location>
        <begin position="142"/>
        <end position="357"/>
    </location>
</feature>
<evidence type="ECO:0000256" key="1">
    <source>
        <dbReference type="ARBA" id="ARBA00000085"/>
    </source>
</evidence>
<keyword evidence="4" id="KW-0597">Phosphoprotein</keyword>
<dbReference type="InterPro" id="IPR036097">
    <property type="entry name" value="HisK_dim/P_sf"/>
</dbReference>
<dbReference type="EMBL" id="QPJD01000007">
    <property type="protein sequence ID" value="RCW48066.1"/>
    <property type="molecule type" value="Genomic_DNA"/>
</dbReference>
<dbReference type="SMART" id="SM00387">
    <property type="entry name" value="HATPase_c"/>
    <property type="match status" value="1"/>
</dbReference>
<dbReference type="InterPro" id="IPR050351">
    <property type="entry name" value="BphY/WalK/GraS-like"/>
</dbReference>
<keyword evidence="12 14" id="KW-0472">Membrane</keyword>
<dbReference type="GO" id="GO:0016036">
    <property type="term" value="P:cellular response to phosphate starvation"/>
    <property type="evidence" value="ECO:0007669"/>
    <property type="project" value="TreeGrafter"/>
</dbReference>
<keyword evidence="17" id="KW-1185">Reference proteome</keyword>
<evidence type="ECO:0000256" key="6">
    <source>
        <dbReference type="ARBA" id="ARBA00022692"/>
    </source>
</evidence>
<evidence type="ECO:0000256" key="9">
    <source>
        <dbReference type="ARBA" id="ARBA00022840"/>
    </source>
</evidence>
<dbReference type="GO" id="GO:0005524">
    <property type="term" value="F:ATP binding"/>
    <property type="evidence" value="ECO:0007669"/>
    <property type="project" value="UniProtKB-KW"/>
</dbReference>
<feature type="coiled-coil region" evidence="13">
    <location>
        <begin position="108"/>
        <end position="135"/>
    </location>
</feature>
<keyword evidence="8 16" id="KW-0418">Kinase</keyword>
<dbReference type="Gene3D" id="3.30.565.10">
    <property type="entry name" value="Histidine kinase-like ATPase, C-terminal domain"/>
    <property type="match status" value="1"/>
</dbReference>
<sequence length="357" mass="40750">MNKKDIQKRLMGRMLLRLFFLAAITFFLIIGGMLIILRLEGLNPMSDGVLNWIEGRLLLIAPACFALSIFIIFCVQWKQLVSYLAEVAEAVLIIGEDEHKTVELSPILLETQEQFNQVRNKIKAKEIAVREAEQRKNDLVVYLAHDLKTPISSIIGYLTLLKDEKQISREMHDRYVAIALKNSERLDDYINEFFEITRFNLSYISLNYSRINLTRMLEQLVFEFQPMLSEKNLGCRLDMPAGLELRCDADKIQRVFDNLIRNAVNYSFENSEIQITATVLDTAVTLSFVNSGNTISAEQLERIFEQFYRLDASRSSRTGGAGLGLAIAKQIVELHEGRIMATSHDDTICFAVELPLS</sequence>
<proteinExistence type="predicted"/>
<dbReference type="Gene3D" id="1.10.287.130">
    <property type="match status" value="1"/>
</dbReference>
<evidence type="ECO:0000259" key="15">
    <source>
        <dbReference type="PROSITE" id="PS50109"/>
    </source>
</evidence>
<comment type="catalytic activity">
    <reaction evidence="1">
        <text>ATP + protein L-histidine = ADP + protein N-phospho-L-histidine.</text>
        <dbReference type="EC" id="2.7.13.3"/>
    </reaction>
</comment>
<dbReference type="SUPFAM" id="SSF55874">
    <property type="entry name" value="ATPase domain of HSP90 chaperone/DNA topoisomerase II/histidine kinase"/>
    <property type="match status" value="1"/>
</dbReference>
<keyword evidence="9" id="KW-0067">ATP-binding</keyword>
<protein>
    <recommendedName>
        <fullName evidence="3">histidine kinase</fullName>
        <ecNumber evidence="3">2.7.13.3</ecNumber>
    </recommendedName>
</protein>
<dbReference type="InterPro" id="IPR005467">
    <property type="entry name" value="His_kinase_dom"/>
</dbReference>
<keyword evidence="6 14" id="KW-0812">Transmembrane</keyword>
<dbReference type="GO" id="GO:0000155">
    <property type="term" value="F:phosphorelay sensor kinase activity"/>
    <property type="evidence" value="ECO:0007669"/>
    <property type="project" value="InterPro"/>
</dbReference>
<evidence type="ECO:0000256" key="2">
    <source>
        <dbReference type="ARBA" id="ARBA00004370"/>
    </source>
</evidence>
<feature type="transmembrane region" description="Helical" evidence="14">
    <location>
        <begin position="15"/>
        <end position="37"/>
    </location>
</feature>
<dbReference type="InterPro" id="IPR036890">
    <property type="entry name" value="HATPase_C_sf"/>
</dbReference>
<dbReference type="PANTHER" id="PTHR45453:SF1">
    <property type="entry name" value="PHOSPHATE REGULON SENSOR PROTEIN PHOR"/>
    <property type="match status" value="1"/>
</dbReference>
<dbReference type="InterPro" id="IPR004358">
    <property type="entry name" value="Sig_transdc_His_kin-like_C"/>
</dbReference>
<feature type="transmembrane region" description="Helical" evidence="14">
    <location>
        <begin position="57"/>
        <end position="75"/>
    </location>
</feature>
<evidence type="ECO:0000313" key="16">
    <source>
        <dbReference type="EMBL" id="RCW48066.1"/>
    </source>
</evidence>
<evidence type="ECO:0000256" key="4">
    <source>
        <dbReference type="ARBA" id="ARBA00022553"/>
    </source>
</evidence>
<keyword evidence="5" id="KW-0808">Transferase</keyword>
<evidence type="ECO:0000256" key="5">
    <source>
        <dbReference type="ARBA" id="ARBA00022679"/>
    </source>
</evidence>
<dbReference type="SUPFAM" id="SSF47384">
    <property type="entry name" value="Homodimeric domain of signal transducing histidine kinase"/>
    <property type="match status" value="1"/>
</dbReference>
<dbReference type="PRINTS" id="PR00344">
    <property type="entry name" value="BCTRLSENSOR"/>
</dbReference>
<dbReference type="AlphaFoldDB" id="A0A368W5D7"/>
<evidence type="ECO:0000256" key="8">
    <source>
        <dbReference type="ARBA" id="ARBA00022777"/>
    </source>
</evidence>
<accession>A0A368W5D7</accession>
<dbReference type="FunFam" id="3.30.565.10:FF:000013">
    <property type="entry name" value="Two-component sensor histidine kinase"/>
    <property type="match status" value="1"/>
</dbReference>
<keyword evidence="7" id="KW-0547">Nucleotide-binding</keyword>
<reference evidence="16 17" key="1">
    <citation type="submission" date="2018-07" db="EMBL/GenBank/DDBJ databases">
        <title>Genomic Encyclopedia of Type Strains, Phase III (KMG-III): the genomes of soil and plant-associated and newly described type strains.</title>
        <authorList>
            <person name="Whitman W."/>
        </authorList>
    </citation>
    <scope>NUCLEOTIDE SEQUENCE [LARGE SCALE GENOMIC DNA]</scope>
    <source>
        <strain evidence="16 17">CECT 7506</strain>
    </source>
</reference>